<dbReference type="EMBL" id="MH107388">
    <property type="protein sequence ID" value="AXX76211.1"/>
    <property type="molecule type" value="Genomic_DNA"/>
</dbReference>
<evidence type="ECO:0000256" key="3">
    <source>
        <dbReference type="ARBA" id="ARBA00023274"/>
    </source>
</evidence>
<keyword evidence="4" id="KW-0472">Membrane</keyword>
<dbReference type="SUPFAM" id="SSF54821">
    <property type="entry name" value="Ribosomal protein S3 C-terminal domain"/>
    <property type="match status" value="1"/>
</dbReference>
<evidence type="ECO:0000256" key="2">
    <source>
        <dbReference type="ARBA" id="ARBA00022980"/>
    </source>
</evidence>
<evidence type="ECO:0000256" key="1">
    <source>
        <dbReference type="ARBA" id="ARBA00010761"/>
    </source>
</evidence>
<evidence type="ECO:0000313" key="5">
    <source>
        <dbReference type="EMBL" id="AXX76211.1"/>
    </source>
</evidence>
<gene>
    <name evidence="5" type="primary">rps3</name>
</gene>
<dbReference type="GO" id="GO:0005840">
    <property type="term" value="C:ribosome"/>
    <property type="evidence" value="ECO:0007669"/>
    <property type="project" value="UniProtKB-KW"/>
</dbReference>
<dbReference type="Gene3D" id="3.30.1140.32">
    <property type="entry name" value="Ribosomal protein S3, C-terminal domain"/>
    <property type="match status" value="1"/>
</dbReference>
<comment type="similarity">
    <text evidence="1">Belongs to the universal ribosomal protein uS3 family.</text>
</comment>
<protein>
    <submittedName>
        <fullName evidence="5">Ribosomal protein S3</fullName>
    </submittedName>
</protein>
<keyword evidence="3" id="KW-0687">Ribonucleoprotein</keyword>
<keyword evidence="2 5" id="KW-0689">Ribosomal protein</keyword>
<accession>A0A385GNK6</accession>
<evidence type="ECO:0000256" key="4">
    <source>
        <dbReference type="SAM" id="Phobius"/>
    </source>
</evidence>
<dbReference type="GO" id="GO:1990904">
    <property type="term" value="C:ribonucleoprotein complex"/>
    <property type="evidence" value="ECO:0007669"/>
    <property type="project" value="UniProtKB-KW"/>
</dbReference>
<organism evidence="5">
    <name type="scientific">Babesia duncani</name>
    <dbReference type="NCBI Taxonomy" id="323732"/>
    <lineage>
        <taxon>Eukaryota</taxon>
        <taxon>Sar</taxon>
        <taxon>Alveolata</taxon>
        <taxon>Apicomplexa</taxon>
        <taxon>Aconoidasida</taxon>
        <taxon>Piroplasmida</taxon>
        <taxon>Babesiidae</taxon>
        <taxon>Babesia</taxon>
    </lineage>
</organism>
<feature type="transmembrane region" description="Helical" evidence="4">
    <location>
        <begin position="106"/>
        <end position="123"/>
    </location>
</feature>
<sequence>MSKIISPLLVRNKNIKNYLNNIHIKVYKKLNNLNYFKFFQILLNFIYLFKIKISKYKFINKKLLYINCNYYDFYNFNININLLKLPKSRNSFLFYKMYTLSTYINYYIKFYLYSFNLFLWVLIKYPKHFNTNPFYILYTIKKFIIFSGRYSAKIINFFNYLISIKYNNYYNIKGLKCVYSGCLNKGGSKKKIYRYTVGLMSTSSVEDNILYIKDTITTSKGVIGIKLWIRIK</sequence>
<keyword evidence="4" id="KW-1133">Transmembrane helix</keyword>
<dbReference type="AlphaFoldDB" id="A0A385GNK6"/>
<proteinExistence type="inferred from homology"/>
<reference evidence="5" key="1">
    <citation type="journal article" date="2018" name="Int. J. Parasitol.">
        <title>Insights into the evolution and drug susceptibility of Babesia duncani from the sequence of its mitochondrial and apicoplast genomes.</title>
        <authorList>
            <person name="Virji A.Z."/>
            <person name="Thekkiniath J."/>
            <person name="Ma W."/>
            <person name="Lawres L."/>
            <person name="Knight J."/>
            <person name="Swei A."/>
            <person name="Roch K.L."/>
            <person name="Ben Mamoun C."/>
        </authorList>
    </citation>
    <scope>NUCLEOTIDE SEQUENCE</scope>
    <source>
        <strain evidence="5">WA-1</strain>
    </source>
</reference>
<dbReference type="InterPro" id="IPR036419">
    <property type="entry name" value="Ribosomal_S3_C_sf"/>
</dbReference>
<feature type="transmembrane region" description="Helical" evidence="4">
    <location>
        <begin position="143"/>
        <end position="162"/>
    </location>
</feature>
<name>A0A385GNK6_9APIC</name>
<keyword evidence="4" id="KW-0812">Transmembrane</keyword>